<dbReference type="InterPro" id="IPR027417">
    <property type="entry name" value="P-loop_NTPase"/>
</dbReference>
<dbReference type="EMBL" id="MGKO01000008">
    <property type="protein sequence ID" value="OGN27657.1"/>
    <property type="molecule type" value="Genomic_DNA"/>
</dbReference>
<comment type="caution">
    <text evidence="1">The sequence shown here is derived from an EMBL/GenBank/DDBJ whole genome shotgun (WGS) entry which is preliminary data.</text>
</comment>
<protein>
    <recommendedName>
        <fullName evidence="3">AAA+ ATPase domain-containing protein</fullName>
    </recommendedName>
</protein>
<evidence type="ECO:0008006" key="3">
    <source>
        <dbReference type="Google" id="ProtNLM"/>
    </source>
</evidence>
<dbReference type="SUPFAM" id="SSF52540">
    <property type="entry name" value="P-loop containing nucleoside triphosphate hydrolases"/>
    <property type="match status" value="1"/>
</dbReference>
<dbReference type="PANTHER" id="PTHR11669">
    <property type="entry name" value="REPLICATION FACTOR C / DNA POLYMERASE III GAMMA-TAU SUBUNIT"/>
    <property type="match status" value="1"/>
</dbReference>
<gene>
    <name evidence="1" type="ORF">A2941_01560</name>
</gene>
<proteinExistence type="predicted"/>
<evidence type="ECO:0000313" key="1">
    <source>
        <dbReference type="EMBL" id="OGN27657.1"/>
    </source>
</evidence>
<dbReference type="InterPro" id="IPR050238">
    <property type="entry name" value="DNA_Rep/Repair_Clamp_Loader"/>
</dbReference>
<dbReference type="PANTHER" id="PTHR11669:SF8">
    <property type="entry name" value="DNA POLYMERASE III SUBUNIT DELTA"/>
    <property type="match status" value="1"/>
</dbReference>
<name>A0A1F8GQD4_9BACT</name>
<dbReference type="CDD" id="cd00009">
    <property type="entry name" value="AAA"/>
    <property type="match status" value="1"/>
</dbReference>
<organism evidence="1 2">
    <name type="scientific">Candidatus Yanofskybacteria bacterium RIFCSPLOWO2_01_FULL_49_17</name>
    <dbReference type="NCBI Taxonomy" id="1802700"/>
    <lineage>
        <taxon>Bacteria</taxon>
        <taxon>Candidatus Yanofskyibacteriota</taxon>
    </lineage>
</organism>
<dbReference type="GO" id="GO:0006261">
    <property type="term" value="P:DNA-templated DNA replication"/>
    <property type="evidence" value="ECO:0007669"/>
    <property type="project" value="TreeGrafter"/>
</dbReference>
<accession>A0A1F8GQD4</accession>
<dbReference type="Gene3D" id="3.40.50.300">
    <property type="entry name" value="P-loop containing nucleotide triphosphate hydrolases"/>
    <property type="match status" value="1"/>
</dbReference>
<evidence type="ECO:0000313" key="2">
    <source>
        <dbReference type="Proteomes" id="UP000178444"/>
    </source>
</evidence>
<dbReference type="Proteomes" id="UP000178444">
    <property type="component" value="Unassembled WGS sequence"/>
</dbReference>
<dbReference type="Pfam" id="PF13177">
    <property type="entry name" value="DNA_pol3_delta2"/>
    <property type="match status" value="1"/>
</dbReference>
<reference evidence="1 2" key="1">
    <citation type="journal article" date="2016" name="Nat. Commun.">
        <title>Thousands of microbial genomes shed light on interconnected biogeochemical processes in an aquifer system.</title>
        <authorList>
            <person name="Anantharaman K."/>
            <person name="Brown C.T."/>
            <person name="Hug L.A."/>
            <person name="Sharon I."/>
            <person name="Castelle C.J."/>
            <person name="Probst A.J."/>
            <person name="Thomas B.C."/>
            <person name="Singh A."/>
            <person name="Wilkins M.J."/>
            <person name="Karaoz U."/>
            <person name="Brodie E.L."/>
            <person name="Williams K.H."/>
            <person name="Hubbard S.S."/>
            <person name="Banfield J.F."/>
        </authorList>
    </citation>
    <scope>NUCLEOTIDE SEQUENCE [LARGE SCALE GENOMIC DNA]</scope>
</reference>
<dbReference type="AlphaFoldDB" id="A0A1F8GQD4"/>
<sequence length="290" mass="33202">MWTINGFEQQKKFFENLARASPPAGGLAHAYIFSGPEMIGKKMFARDLFTIANRMARFALHDPDLCELAPRLAEGETWIYIDDVRDLKRFLSLKAFQGPYRFVIIDDAHRMQEAAANAMLKALEEPNPMVVFVLVTSQPELLPQTIGSRCQHIHFQPYSQKDMERCLAKYDLARTDRELVAGMAGGRLGWAIQMSEPDNLKALKKAIGDFASLLKKPLSERMQYAKTIYENEQYGQYVPLWLHWAYSQRETLGGPKDAARILSGLLDLNYYISQPQYNHRLLLENTLINL</sequence>